<feature type="region of interest" description="Disordered" evidence="9">
    <location>
        <begin position="418"/>
        <end position="527"/>
    </location>
</feature>
<feature type="compositionally biased region" description="Polar residues" evidence="9">
    <location>
        <begin position="430"/>
        <end position="443"/>
    </location>
</feature>
<dbReference type="AlphaFoldDB" id="A0A7H8QYV9"/>
<accession>A0A7H8QYV9</accession>
<reference evidence="13" key="1">
    <citation type="submission" date="2020-06" db="EMBL/GenBank/DDBJ databases">
        <title>A chromosome-scale genome assembly of Talaromyces rugulosus W13939.</title>
        <authorList>
            <person name="Wang B."/>
            <person name="Guo L."/>
            <person name="Ye K."/>
            <person name="Wang L."/>
        </authorList>
    </citation>
    <scope>NUCLEOTIDE SEQUENCE [LARGE SCALE GENOMIC DNA]</scope>
    <source>
        <strain evidence="13">W13939</strain>
    </source>
</reference>
<sequence>MHITPILLAAAGFALTRADVTPGTLSQVTDFGSNPAGVGFYIYVPQNLATSPGIIVAIHYCTGTGEGYYSNSPYAQLGEEYGFITIYPSSPYSGTCWDVSSEATLTHDGGGDSNSIANMVTWTIEQYNADASKVFVTGSSSGAMMTNVMAATYPELFAAATVYSGVPAGCFVSSTNQVDGWNSSCAQGQVIATPQAWATIAEDMYPGYNGSRPKMQIYHGSIDTTLYPENYNETCKQWAGVFGYDYDSPQTVENNEPQADYTTTNWGADLQGIYESSVAVILEEIGCEVAGLGIKFKIIYGQNSSIKQVAAAAQSSRHVFGRALSLASLSSVLYLVMCPAYIRPRPPAHAVIIVNSRLLSLSLSVSPIISTIHVFLTLVSAEHSSASDSNTAPRLQYPTFPSIGQSVEELLSQSRLAMPGGDAQPARPPSSLSESWATLSTSDTHSEDDARSEQTDNASLIGQSGPDDVASLDGTTYDDEEENFVDEEDDEEEEEDDDDEEEEYGDKESVLSDPPRPFFTHDDDAVDDTPKASLLQTSESIEFIEPEQWPEMERVELKHLVHILSKEEAAAIKANIPKSLHHSDLAITLQQTMTKEGLALDKPFRVLYVGNPDFRNIILDKIGDVLVSSSTGSLTSSTESSRYHVVPTSFGVGATPNYAELLPIHVQLIVDECVSASSVKPNNITLKFKNRPSCTSSWTGSEHQIESEADWSLPDLSVFFVSDRDSEAAIRTWTLAHTFMKTHGIPVMVISEEPLWKKPGQHLFTLDYHSLHMRLESRRPLTGDMVLLRRYPIDVKTFESITPSQLNRHLASLSALYPKPTMIPVPPSPVTPETTKVFYDSEKYPTMNIFSPYAGRAQDFALYLRLAVSAIGIILAVWLGYTLSFLCVQYFPGSAISNMSSLTPTTTMTAEIISSTSLTGTTSVALKTPHRIDSLSISMAKDLTEVSSLLSDSTADEFQFQIVGDCHVVIKLPLGAKQSKFDAFVVRDGEPLPFELSKIFDGVYTLRLNREDAYGLVNLTVSMRARRAKLHTLELDFGTPWLKMENWKRAAQALSSQIRRDLVHAQTGLTDIYSRFTTDVQVWVGDVVKKSHSLGQDESFRRGSTRLWESGDAIIARSKQLGNVVARNAMQRLGAASVAVDRLQQQSRVLTTEAREMYKSLVVSLYPRPQNMECLNDRLREMKPTASLSRAQRLAKRLVGQNSRRTCAKAHNRRK</sequence>
<feature type="signal peptide" evidence="11">
    <location>
        <begin position="1"/>
        <end position="18"/>
    </location>
</feature>
<keyword evidence="4 11" id="KW-0732">Signal</keyword>
<dbReference type="InterPro" id="IPR029058">
    <property type="entry name" value="AB_hydrolase_fold"/>
</dbReference>
<keyword evidence="2" id="KW-0719">Serine esterase</keyword>
<dbReference type="KEGG" id="trg:TRUGW13939_06421"/>
<dbReference type="EMBL" id="CP055900">
    <property type="protein sequence ID" value="QKX59289.1"/>
    <property type="molecule type" value="Genomic_DNA"/>
</dbReference>
<keyword evidence="10" id="KW-0472">Membrane</keyword>
<keyword evidence="10" id="KW-1133">Transmembrane helix</keyword>
<evidence type="ECO:0000256" key="6">
    <source>
        <dbReference type="ARBA" id="ARBA00023180"/>
    </source>
</evidence>
<evidence type="ECO:0000256" key="11">
    <source>
        <dbReference type="SAM" id="SignalP"/>
    </source>
</evidence>
<evidence type="ECO:0000256" key="10">
    <source>
        <dbReference type="SAM" id="Phobius"/>
    </source>
</evidence>
<evidence type="ECO:0008006" key="14">
    <source>
        <dbReference type="Google" id="ProtNLM"/>
    </source>
</evidence>
<proteinExistence type="predicted"/>
<feature type="transmembrane region" description="Helical" evidence="10">
    <location>
        <begin position="862"/>
        <end position="891"/>
    </location>
</feature>
<evidence type="ECO:0000313" key="13">
    <source>
        <dbReference type="Proteomes" id="UP000509510"/>
    </source>
</evidence>
<keyword evidence="13" id="KW-1185">Reference proteome</keyword>
<dbReference type="GO" id="GO:0000272">
    <property type="term" value="P:polysaccharide catabolic process"/>
    <property type="evidence" value="ECO:0007669"/>
    <property type="project" value="UniProtKB-KW"/>
</dbReference>
<dbReference type="GeneID" id="55993916"/>
<dbReference type="Proteomes" id="UP000509510">
    <property type="component" value="Chromosome III"/>
</dbReference>
<keyword evidence="10" id="KW-0812">Transmembrane</keyword>
<feature type="compositionally biased region" description="Basic and acidic residues" evidence="9">
    <location>
        <begin position="444"/>
        <end position="454"/>
    </location>
</feature>
<dbReference type="GO" id="GO:0052689">
    <property type="term" value="F:carboxylic ester hydrolase activity"/>
    <property type="evidence" value="ECO:0007669"/>
    <property type="project" value="UniProtKB-KW"/>
</dbReference>
<evidence type="ECO:0000256" key="7">
    <source>
        <dbReference type="ARBA" id="ARBA00023277"/>
    </source>
</evidence>
<dbReference type="SUPFAM" id="SSF53474">
    <property type="entry name" value="alpha/beta-Hydrolases"/>
    <property type="match status" value="2"/>
</dbReference>
<dbReference type="GO" id="GO:0005576">
    <property type="term" value="C:extracellular region"/>
    <property type="evidence" value="ECO:0007669"/>
    <property type="project" value="UniProtKB-SubCell"/>
</dbReference>
<keyword evidence="6" id="KW-0325">Glycoprotein</keyword>
<evidence type="ECO:0000256" key="1">
    <source>
        <dbReference type="ARBA" id="ARBA00004613"/>
    </source>
</evidence>
<dbReference type="InterPro" id="IPR050955">
    <property type="entry name" value="Plant_Biomass_Hydrol_Est"/>
</dbReference>
<evidence type="ECO:0000256" key="8">
    <source>
        <dbReference type="ARBA" id="ARBA00023326"/>
    </source>
</evidence>
<dbReference type="RefSeq" id="XP_035345467.1">
    <property type="nucleotide sequence ID" value="XM_035489574.1"/>
</dbReference>
<evidence type="ECO:0000256" key="4">
    <source>
        <dbReference type="ARBA" id="ARBA00022729"/>
    </source>
</evidence>
<feature type="compositionally biased region" description="Acidic residues" evidence="9">
    <location>
        <begin position="476"/>
        <end position="505"/>
    </location>
</feature>
<gene>
    <name evidence="12" type="ORF">TRUGW13939_06421</name>
</gene>
<organism evidence="12 13">
    <name type="scientific">Talaromyces rugulosus</name>
    <name type="common">Penicillium rugulosum</name>
    <dbReference type="NCBI Taxonomy" id="121627"/>
    <lineage>
        <taxon>Eukaryota</taxon>
        <taxon>Fungi</taxon>
        <taxon>Dikarya</taxon>
        <taxon>Ascomycota</taxon>
        <taxon>Pezizomycotina</taxon>
        <taxon>Eurotiomycetes</taxon>
        <taxon>Eurotiomycetidae</taxon>
        <taxon>Eurotiales</taxon>
        <taxon>Trichocomaceae</taxon>
        <taxon>Talaromyces</taxon>
        <taxon>Talaromyces sect. Islandici</taxon>
    </lineage>
</organism>
<evidence type="ECO:0000313" key="12">
    <source>
        <dbReference type="EMBL" id="QKX59289.1"/>
    </source>
</evidence>
<evidence type="ECO:0000256" key="3">
    <source>
        <dbReference type="ARBA" id="ARBA00022525"/>
    </source>
</evidence>
<dbReference type="PANTHER" id="PTHR43037">
    <property type="entry name" value="UNNAMED PRODUCT-RELATED"/>
    <property type="match status" value="1"/>
</dbReference>
<keyword evidence="5" id="KW-0378">Hydrolase</keyword>
<keyword evidence="8" id="KW-0624">Polysaccharide degradation</keyword>
<dbReference type="OrthoDB" id="439943at2759"/>
<dbReference type="Pfam" id="PF10503">
    <property type="entry name" value="Esterase_PHB"/>
    <property type="match status" value="1"/>
</dbReference>
<dbReference type="Gene3D" id="3.40.50.1820">
    <property type="entry name" value="alpha/beta hydrolase"/>
    <property type="match status" value="1"/>
</dbReference>
<name>A0A7H8QYV9_TALRU</name>
<dbReference type="NCBIfam" id="TIGR01840">
    <property type="entry name" value="esterase_phb"/>
    <property type="match status" value="1"/>
</dbReference>
<keyword evidence="7" id="KW-0119">Carbohydrate metabolism</keyword>
<protein>
    <recommendedName>
        <fullName evidence="14">Carboxylic ester hydrolase</fullName>
    </recommendedName>
</protein>
<keyword evidence="3" id="KW-0964">Secreted</keyword>
<evidence type="ECO:0000256" key="5">
    <source>
        <dbReference type="ARBA" id="ARBA00022801"/>
    </source>
</evidence>
<comment type="subcellular location">
    <subcellularLocation>
        <location evidence="1">Secreted</location>
    </subcellularLocation>
</comment>
<feature type="chain" id="PRO_5028911495" description="Carboxylic ester hydrolase" evidence="11">
    <location>
        <begin position="19"/>
        <end position="1215"/>
    </location>
</feature>
<dbReference type="InterPro" id="IPR010126">
    <property type="entry name" value="Esterase_phb"/>
</dbReference>
<evidence type="ECO:0000256" key="2">
    <source>
        <dbReference type="ARBA" id="ARBA00022487"/>
    </source>
</evidence>
<evidence type="ECO:0000256" key="9">
    <source>
        <dbReference type="SAM" id="MobiDB-lite"/>
    </source>
</evidence>
<dbReference type="PANTHER" id="PTHR43037:SF3">
    <property type="entry name" value="FERULOYL ESTERASE B"/>
    <property type="match status" value="1"/>
</dbReference>